<name>A0A9P7YDP8_9HELO</name>
<keyword evidence="3" id="KW-0812">Transmembrane</keyword>
<feature type="transmembrane region" description="Helical" evidence="3">
    <location>
        <begin position="78"/>
        <end position="102"/>
    </location>
</feature>
<organism evidence="4 5">
    <name type="scientific">Amylocarpus encephaloides</name>
    <dbReference type="NCBI Taxonomy" id="45428"/>
    <lineage>
        <taxon>Eukaryota</taxon>
        <taxon>Fungi</taxon>
        <taxon>Dikarya</taxon>
        <taxon>Ascomycota</taxon>
        <taxon>Pezizomycotina</taxon>
        <taxon>Leotiomycetes</taxon>
        <taxon>Helotiales</taxon>
        <taxon>Helotiales incertae sedis</taxon>
        <taxon>Amylocarpus</taxon>
    </lineage>
</organism>
<comment type="caution">
    <text evidence="4">The sequence shown here is derived from an EMBL/GenBank/DDBJ whole genome shotgun (WGS) entry which is preliminary data.</text>
</comment>
<feature type="region of interest" description="Disordered" evidence="2">
    <location>
        <begin position="1"/>
        <end position="56"/>
    </location>
</feature>
<dbReference type="InterPro" id="IPR036908">
    <property type="entry name" value="RlpA-like_sf"/>
</dbReference>
<evidence type="ECO:0000313" key="5">
    <source>
        <dbReference type="Proteomes" id="UP000824998"/>
    </source>
</evidence>
<reference evidence="4" key="1">
    <citation type="journal article" date="2021" name="IMA Fungus">
        <title>Genomic characterization of three marine fungi, including Emericellopsis atlantica sp. nov. with signatures of a generalist lifestyle and marine biomass degradation.</title>
        <authorList>
            <person name="Hagestad O.C."/>
            <person name="Hou L."/>
            <person name="Andersen J.H."/>
            <person name="Hansen E.H."/>
            <person name="Altermark B."/>
            <person name="Li C."/>
            <person name="Kuhnert E."/>
            <person name="Cox R.J."/>
            <person name="Crous P.W."/>
            <person name="Spatafora J.W."/>
            <person name="Lail K."/>
            <person name="Amirebrahimi M."/>
            <person name="Lipzen A."/>
            <person name="Pangilinan J."/>
            <person name="Andreopoulos W."/>
            <person name="Hayes R.D."/>
            <person name="Ng V."/>
            <person name="Grigoriev I.V."/>
            <person name="Jackson S.A."/>
            <person name="Sutton T.D.S."/>
            <person name="Dobson A.D.W."/>
            <person name="Rama T."/>
        </authorList>
    </citation>
    <scope>NUCLEOTIDE SEQUENCE</scope>
    <source>
        <strain evidence="4">TRa018bII</strain>
    </source>
</reference>
<dbReference type="AlphaFoldDB" id="A0A9P7YDP8"/>
<feature type="compositionally biased region" description="Polar residues" evidence="2">
    <location>
        <begin position="23"/>
        <end position="43"/>
    </location>
</feature>
<evidence type="ECO:0000313" key="4">
    <source>
        <dbReference type="EMBL" id="KAG9231461.1"/>
    </source>
</evidence>
<gene>
    <name evidence="4" type="ORF">BJ875DRAFT_382927</name>
</gene>
<evidence type="ECO:0000256" key="2">
    <source>
        <dbReference type="SAM" id="MobiDB-lite"/>
    </source>
</evidence>
<dbReference type="EMBL" id="MU251601">
    <property type="protein sequence ID" value="KAG9231461.1"/>
    <property type="molecule type" value="Genomic_DNA"/>
</dbReference>
<evidence type="ECO:0000256" key="3">
    <source>
        <dbReference type="SAM" id="Phobius"/>
    </source>
</evidence>
<dbReference type="Gene3D" id="2.40.40.10">
    <property type="entry name" value="RlpA-like domain"/>
    <property type="match status" value="1"/>
</dbReference>
<proteinExistence type="predicted"/>
<dbReference type="OrthoDB" id="623670at2759"/>
<dbReference type="PANTHER" id="PTHR31836">
    <property type="match status" value="1"/>
</dbReference>
<protein>
    <submittedName>
        <fullName evidence="4">RlpA-like double-psi beta-barrel-protein domain-containing protein-containing protein</fullName>
    </submittedName>
</protein>
<keyword evidence="1" id="KW-0732">Signal</keyword>
<keyword evidence="3" id="KW-0472">Membrane</keyword>
<dbReference type="InterPro" id="IPR051477">
    <property type="entry name" value="Expansin_CellWall"/>
</dbReference>
<evidence type="ECO:0000256" key="1">
    <source>
        <dbReference type="ARBA" id="ARBA00022729"/>
    </source>
</evidence>
<sequence>MERKPLPAAATVAPPRDELEWEQPTTTKKSFFSKSPFLNSGSASAKEESLENGTTQVGENKQISNYNGSFFMRNRKKALMFGGVAAIILLTLILGLGLGLGLKKNKHRNLPLPGSTEIFTGDLTYYSPGPGYGACGFENTSHDAICAVSHIVWDAVSTSSNPNLNPLCGKKIRITRYDAAKGGNSSVDVEVVDRCTGCKPEDIDLSLDMFKNLADETAGRVIGSWAWLN</sequence>
<accession>A0A9P7YDP8</accession>
<dbReference type="Proteomes" id="UP000824998">
    <property type="component" value="Unassembled WGS sequence"/>
</dbReference>
<dbReference type="SUPFAM" id="SSF50685">
    <property type="entry name" value="Barwin-like endoglucanases"/>
    <property type="match status" value="1"/>
</dbReference>
<dbReference type="CDD" id="cd22191">
    <property type="entry name" value="DPBB_RlpA_EXP_N-like"/>
    <property type="match status" value="1"/>
</dbReference>
<dbReference type="PANTHER" id="PTHR31836:SF28">
    <property type="entry name" value="SRCR DOMAIN-CONTAINING PROTEIN-RELATED"/>
    <property type="match status" value="1"/>
</dbReference>
<keyword evidence="3" id="KW-1133">Transmembrane helix</keyword>
<keyword evidence="5" id="KW-1185">Reference proteome</keyword>